<evidence type="ECO:0000313" key="2">
    <source>
        <dbReference type="Proteomes" id="UP000038750"/>
    </source>
</evidence>
<gene>
    <name evidence="1" type="ORF">ERS008530_04554</name>
</gene>
<accession>A0A0T9N395</accession>
<evidence type="ECO:0008006" key="3">
    <source>
        <dbReference type="Google" id="ProtNLM"/>
    </source>
</evidence>
<dbReference type="InterPro" id="IPR009057">
    <property type="entry name" value="Homeodomain-like_sf"/>
</dbReference>
<dbReference type="EMBL" id="CPZJ01000031">
    <property type="protein sequence ID" value="CNG73455.1"/>
    <property type="molecule type" value="Genomic_DNA"/>
</dbReference>
<proteinExistence type="predicted"/>
<reference evidence="1 2" key="1">
    <citation type="submission" date="2015-03" db="EMBL/GenBank/DDBJ databases">
        <authorList>
            <person name="Murphy D."/>
        </authorList>
    </citation>
    <scope>NUCLEOTIDE SEQUENCE [LARGE SCALE GENOMIC DNA]</scope>
    <source>
        <strain evidence="1 2">BR165/97</strain>
    </source>
</reference>
<dbReference type="AlphaFoldDB" id="A0A0T9N395"/>
<sequence length="63" mass="7664">MKQRTRINYTPEQKAIIWDRYKQGESLHDIATMFGRDHPSVNKVVKNIRWFIKMANPRSREYL</sequence>
<name>A0A0T9N395_YERIN</name>
<protein>
    <recommendedName>
        <fullName evidence="3">Transposase IS30-like HTH domain-containing protein</fullName>
    </recommendedName>
</protein>
<dbReference type="Proteomes" id="UP000038750">
    <property type="component" value="Unassembled WGS sequence"/>
</dbReference>
<evidence type="ECO:0000313" key="1">
    <source>
        <dbReference type="EMBL" id="CNG73455.1"/>
    </source>
</evidence>
<organism evidence="1 2">
    <name type="scientific">Yersinia intermedia</name>
    <dbReference type="NCBI Taxonomy" id="631"/>
    <lineage>
        <taxon>Bacteria</taxon>
        <taxon>Pseudomonadati</taxon>
        <taxon>Pseudomonadota</taxon>
        <taxon>Gammaproteobacteria</taxon>
        <taxon>Enterobacterales</taxon>
        <taxon>Yersiniaceae</taxon>
        <taxon>Yersinia</taxon>
    </lineage>
</organism>
<dbReference type="SUPFAM" id="SSF46689">
    <property type="entry name" value="Homeodomain-like"/>
    <property type="match status" value="1"/>
</dbReference>